<feature type="transmembrane region" description="Helical" evidence="2">
    <location>
        <begin position="218"/>
        <end position="238"/>
    </location>
</feature>
<protein>
    <submittedName>
        <fullName evidence="4">Transporter</fullName>
    </submittedName>
</protein>
<dbReference type="InterPro" id="IPR010656">
    <property type="entry name" value="DctM"/>
</dbReference>
<keyword evidence="1" id="KW-0813">Transport</keyword>
<keyword evidence="2" id="KW-0472">Membrane</keyword>
<feature type="transmembrane region" description="Helical" evidence="2">
    <location>
        <begin position="659"/>
        <end position="692"/>
    </location>
</feature>
<feature type="transmembrane region" description="Helical" evidence="2">
    <location>
        <begin position="626"/>
        <end position="647"/>
    </location>
</feature>
<feature type="transmembrane region" description="Helical" evidence="2">
    <location>
        <begin position="121"/>
        <end position="143"/>
    </location>
</feature>
<evidence type="ECO:0000256" key="2">
    <source>
        <dbReference type="SAM" id="Phobius"/>
    </source>
</evidence>
<feature type="transmembrane region" description="Helical" evidence="2">
    <location>
        <begin position="59"/>
        <end position="77"/>
    </location>
</feature>
<dbReference type="EMBL" id="CP028901">
    <property type="protein sequence ID" value="AWB35701.1"/>
    <property type="molecule type" value="Genomic_DNA"/>
</dbReference>
<feature type="transmembrane region" description="Helical" evidence="2">
    <location>
        <begin position="174"/>
        <end position="193"/>
    </location>
</feature>
<keyword evidence="1" id="KW-1003">Cell membrane</keyword>
<evidence type="ECO:0000259" key="3">
    <source>
        <dbReference type="Pfam" id="PF06808"/>
    </source>
</evidence>
<dbReference type="NCBIfam" id="TIGR02123">
    <property type="entry name" value="TRAP_fused"/>
    <property type="match status" value="1"/>
</dbReference>
<keyword evidence="1" id="KW-0997">Cell inner membrane</keyword>
<dbReference type="AlphaFoldDB" id="A0A2R4XPJ8"/>
<dbReference type="InterPro" id="IPR011853">
    <property type="entry name" value="TRAP_DctM-Dct_fused"/>
</dbReference>
<proteinExistence type="predicted"/>
<dbReference type="GO" id="GO:0022857">
    <property type="term" value="F:transmembrane transporter activity"/>
    <property type="evidence" value="ECO:0007669"/>
    <property type="project" value="UniProtKB-UniRule"/>
</dbReference>
<dbReference type="PANTHER" id="PTHR43849:SF2">
    <property type="entry name" value="BLL3936 PROTEIN"/>
    <property type="match status" value="1"/>
</dbReference>
<dbReference type="Pfam" id="PF06808">
    <property type="entry name" value="DctM"/>
    <property type="match status" value="1"/>
</dbReference>
<dbReference type="Proteomes" id="UP000244571">
    <property type="component" value="Chromosome"/>
</dbReference>
<evidence type="ECO:0000313" key="4">
    <source>
        <dbReference type="EMBL" id="AWB35701.1"/>
    </source>
</evidence>
<feature type="transmembrane region" description="Helical" evidence="2">
    <location>
        <begin position="513"/>
        <end position="532"/>
    </location>
</feature>
<feature type="transmembrane region" description="Helical" evidence="2">
    <location>
        <begin position="410"/>
        <end position="427"/>
    </location>
</feature>
<dbReference type="PANTHER" id="PTHR43849">
    <property type="entry name" value="BLL3936 PROTEIN"/>
    <property type="match status" value="1"/>
</dbReference>
<gene>
    <name evidence="4" type="ORF">DBV39_07455</name>
</gene>
<feature type="transmembrane region" description="Helical" evidence="2">
    <location>
        <begin position="274"/>
        <end position="297"/>
    </location>
</feature>
<feature type="transmembrane region" description="Helical" evidence="2">
    <location>
        <begin position="30"/>
        <end position="47"/>
    </location>
</feature>
<keyword evidence="2" id="KW-0812">Transmembrane</keyword>
<organism evidence="4 5">
    <name type="scientific">Orrella marina</name>
    <dbReference type="NCBI Taxonomy" id="2163011"/>
    <lineage>
        <taxon>Bacteria</taxon>
        <taxon>Pseudomonadati</taxon>
        <taxon>Pseudomonadota</taxon>
        <taxon>Betaproteobacteria</taxon>
        <taxon>Burkholderiales</taxon>
        <taxon>Alcaligenaceae</taxon>
        <taxon>Orrella</taxon>
    </lineage>
</organism>
<comment type="subcellular location">
    <subcellularLocation>
        <location evidence="1">Cell inner membrane</location>
        <topology evidence="1">Multi-pass membrane protein</topology>
    </subcellularLocation>
</comment>
<evidence type="ECO:0000313" key="5">
    <source>
        <dbReference type="Proteomes" id="UP000244571"/>
    </source>
</evidence>
<reference evidence="4 5" key="1">
    <citation type="submission" date="2018-04" db="EMBL/GenBank/DDBJ databases">
        <title>Bordetella sp. HZ20 isolated from seawater.</title>
        <authorList>
            <person name="Sun C."/>
        </authorList>
    </citation>
    <scope>NUCLEOTIDE SEQUENCE [LARGE SCALE GENOMIC DNA]</scope>
    <source>
        <strain evidence="4 5">HZ20</strain>
    </source>
</reference>
<feature type="transmembrane region" description="Helical" evidence="2">
    <location>
        <begin position="338"/>
        <end position="364"/>
    </location>
</feature>
<feature type="transmembrane region" description="Helical" evidence="2">
    <location>
        <begin position="89"/>
        <end position="109"/>
    </location>
</feature>
<keyword evidence="2" id="KW-1133">Transmembrane helix</keyword>
<feature type="transmembrane region" description="Helical" evidence="2">
    <location>
        <begin position="149"/>
        <end position="167"/>
    </location>
</feature>
<sequence length="709" mass="76602">MAAMFVTIVSVSLSGWHLYTAGFGLHNEIEHRAIHLSVVLGLCFLVFPRQKALPGIWEWIVPTLLGVFYMLLAWWLVDELGSDLDPVTSWIFMGVVLLISVLAMPFKALDGSHTHIPLRDWFFAVVASGFSLYLIVFFQDIFIDRPGDHTSIDLMIGVLAIIMVVEVTRRTMGVFLPLLAVAVVLYGIFGPYLPGDLAHRGYSVPRVVAHLYKGTEGIYGIPVGVVATFVFHFVLFGIMAQLTGLGQLFVDLATIAAGRFSGGPAKVSVVSSGLFGMISGSPIANTVTTGVMTIPMMKRVGFPARFSGGVEAAASCGGQVTPPIMGAASFIMAETLGIPYSTLVLIAIIPAAMHYLAILLMVHFEARRLRLKGMDPADIPDAWKVLKASWHLFIPLLVMVTLLLMQYTPFLAAFWGIILCIVCSWIPKFLGQYGRTMAGTPITPRGLIIGFEMGAKTALGIGAACACVGFVLGIMTLTGMGFKFSSFVLNLSETVALGVKGFDFLNLLDMKQLTIFFGLLFTAVACIVMGAGVPTTPTYIILASIVAPTLAQLDVPQLSTHLFVFYFGVLADVTPPVALAAFAAAGIARSEPMRTGMTAFRLSMGKALVPFAFVYTPALLFVDFTWSAFLVAFFGMVVALTGLAAAYTGYFGRKISWPIFIVLNVLCISLVFGNPVVTAVAAPIVVLIMMWLWRNRDNHDDVQPQVQTV</sequence>
<name>A0A2R4XPJ8_9BURK</name>
<feature type="transmembrane region" description="Helical" evidence="2">
    <location>
        <begin position="385"/>
        <end position="404"/>
    </location>
</feature>
<feature type="transmembrane region" description="Helical" evidence="2">
    <location>
        <begin position="564"/>
        <end position="587"/>
    </location>
</feature>
<dbReference type="KEGG" id="boz:DBV39_07455"/>
<feature type="transmembrane region" description="Helical" evidence="2">
    <location>
        <begin position="599"/>
        <end position="620"/>
    </location>
</feature>
<feature type="domain" description="TRAP C4-dicarboxylate transport system permease DctM subunit" evidence="3">
    <location>
        <begin position="159"/>
        <end position="624"/>
    </location>
</feature>
<evidence type="ECO:0000256" key="1">
    <source>
        <dbReference type="RuleBase" id="RU369079"/>
    </source>
</evidence>
<dbReference type="OrthoDB" id="9759894at2"/>
<comment type="function">
    <text evidence="1">Part of the tripartite ATP-independent periplasmic (TRAP) transport system.</text>
</comment>
<dbReference type="GO" id="GO:0005886">
    <property type="term" value="C:plasma membrane"/>
    <property type="evidence" value="ECO:0007669"/>
    <property type="project" value="UniProtKB-SubCell"/>
</dbReference>
<feature type="transmembrane region" description="Helical" evidence="2">
    <location>
        <begin position="458"/>
        <end position="482"/>
    </location>
</feature>
<accession>A0A2R4XPJ8</accession>
<keyword evidence="5" id="KW-1185">Reference proteome</keyword>